<gene>
    <name evidence="1" type="ORF">GDO81_025569</name>
</gene>
<evidence type="ECO:0000313" key="1">
    <source>
        <dbReference type="EMBL" id="KAG8543029.1"/>
    </source>
</evidence>
<keyword evidence="2" id="KW-1185">Reference proteome</keyword>
<evidence type="ECO:0000313" key="2">
    <source>
        <dbReference type="Proteomes" id="UP000824782"/>
    </source>
</evidence>
<proteinExistence type="predicted"/>
<comment type="caution">
    <text evidence="1">The sequence shown here is derived from an EMBL/GenBank/DDBJ whole genome shotgun (WGS) entry which is preliminary data.</text>
</comment>
<dbReference type="Proteomes" id="UP000824782">
    <property type="component" value="Unassembled WGS sequence"/>
</dbReference>
<reference evidence="1" key="1">
    <citation type="thesis" date="2020" institute="ProQuest LLC" country="789 East Eisenhower Parkway, Ann Arbor, MI, USA">
        <title>Comparative Genomics and Chromosome Evolution.</title>
        <authorList>
            <person name="Mudd A.B."/>
        </authorList>
    </citation>
    <scope>NUCLEOTIDE SEQUENCE</scope>
    <source>
        <strain evidence="1">237g6f4</strain>
        <tissue evidence="1">Blood</tissue>
    </source>
</reference>
<sequence>MLQLFETSLNSSEWIPLLEIGKILNNVSNFTGSIEGLKEFSAIVSKVTKLTITSLQLTTNLSNVSIAEIFENNFSTLIYNVIKQLTSSLNASSIDRCEDTFLNLITFYKTFMNLSLSEPFSSNISSWTCNMLFSNISASDWQEQLYVMESMMASLGAQTNATMKILSSFIKFVISPNLETFETLLVSITETFIGKELQANVIVFQHLQDLITSLQTLITQASENESSSSTVNTSIHVIEGVKVFLKSLNITGYDEMFAFASDILQVYFNFKNTTLPLENLAQKILGQILTAFQESGLQNVFIKAVQSQIQSLSPEVQRIVQSLLSNVISAINETISEIALQPPSYNNNLVFNIIENIVKNFNRTYATEGLGGNKEITELIFSLVTDILQITQNWNNSSLAITFPQNGPNGALNELEVLLNNLLSQSANKGLYYNYSITLLNTFSTFVAKGDNNQVIKTILDLLNLSNATRTFPVLINTLENFYNLLNLNKTEDWNILDLYTKQLFNFISHNQINQTISELSSLFNTSQKLSSLQSSEIRGAALELLPFFYPSNLHNISKDSNSFVSTLLNVLSKNIPLDQQHSIINITDTILSLIELIDKCNKDSEACDSAISSFQMLAIKVLNVITNTGNRTLNLEISNKTLVEVEKLSNIQISLINNIFSFYWNVQNTPDRFPGDLQNVYQDILLASKLILNITKDPSFVQSDVGLLKNYTQLVDIFEKVVLANNITEILLQTMTLQKDFQCIDQNLMCIVNVTSHFLGFLKTLQVPKPLMDQVLAASAIAEYWLGEVNTTADVYQQMVSLYEITRAALQNEPTIQTILWTLTDISKIIENMKLENTSFSPIEDIILNIFKVLQDGNLLNSSISPLRINSSQLENVQTQIKIIEWYIISIKNQTQKQMIGDPYALYRLIQISLIDFIASVENWINVPNITNVLSPGIENLFQLLTTNDTEAMGQVQNLIHLSSILQQINSLQVFHSVEFTTIWEVFNRFMTGDLNVTQISEMLKVLQATITANNITEGADILQLYNFFLEILNQTHSTGSINFTQFFQSWNNSQNDWLTLLQTSRGLLSYITPLVPERMMRYINVSEYMLEVVAEFFTEPDLSQKNIMKILNIVPIINELFDTHAMDWIENGIFQKVVYFLLDIAWTSSSPKEVLLLKVQNFTFTMIQDIQDMLKTQPISPYNNWVSFALEVVGTVINGTQGPSSAERILKQIWDSFKYNGLESAIISMIRDLVLNNSSASPESTKLMDQLLQLVLNITDLVISDTPLNINTTVKILQMAVNNIMQSLLSQYQNFTLEFGGQSGMEMTTILHELQLLLNSMTTSNASNITVTLFSLLSKYPQIIFGANETQYMKLIVDAQKIFNEFAQLNTTLTAQDIATIFANHLLINVGFNNETQSSLYTILKMWQYLTNMTGVVPNDLKHITVQMLPYIQSLINENTNVSKLMSWLVNIISDHIPTAEKDGLHKVANATQHIIDAVQTCSLTTKTCPDLIADIQDFISDIRQLETFMQNRSLVNSSVLHFGLYNQSQITLINEIFFLLSYAMGHPYNASSSQMGIYEYVLILKDQILNTTMEDNLNFTASLPLQTILEIVDTANVTKLLLHLENVLQTSTCSNQTDRDELLCKLNATLQLAQLLDQLPLGQTIHSNLSVISSIIGQWISYFNTHTATYTQLIDLYNVTIYMFQHEPALQALNTSLVNIVHMLHDMGILQNNSMKETDIVTNILSEIIQKLGSGPNLYNISNMLQYNVSDLLESMLLELDIINWLMLYIENQPEHFTNSSGANTMHTVVQWMINNYQQISVIIRDVETVVNSFNQLSPNTSIDALEMLVEHLLIAYLPQTEDKQLIQTLEIVINVTKVLLELTGPDMMNQIYTFIKYFITFQSDISNDPTMLFNILSAMNETGLIPEIGQFIKSFILSNDLQFLQQFLDALKIFNNFSQMNNSINVQDLSAILVKYLKLFPETAYDIQTSLNAIFNLWQYFNNLTNEEPNDPSNTVMQILTFFESHVLMNENTSVSEIMSWIVTMVSRHVLPEELDRLGKAANASLLVIKAMETCVGNSVTCTDLIKDVQNFVYGVAQLESSVNNKTLAYISFLQFTSYNKSQIVLIDELFMMLSYALGHSYNTSTGKNGIYEDVLTLINMILNTTMEQDLNVTTSLQGISEVLRSINISQVLLQAETLLTMSTCNNQTDPFLCKLNMTWQLTEFLSQLPLRLTTHDNISIITSIVRQWISILDKNMLTYQQLYNVTVLAIDQQFTLQAINTSLVNIIYSLQDLGILQGVSLNKTDIALTILYEMIQLFNVESGTHNLSSILQYNISGVLETILSQLQTMDWITLQVTKIQLNFNSSLTGDTIYSILQWIQDNNQHISLILKDVELMISSFNNFFNLTNEIFNLSSPVYHLIQIFIQHFNSTIQTSDLQQVWTQISNIIDSSFSVLETIRRAVVFTDGVMKNPTFSALLSMTNMEMINTTVSSVAECTAVINAMANFSRTVWPIFNQTQLNIEELLSHFGLLACNTLSLQSANYSWTANYQITTNILSNLANYVSGEMTGYFTATEMMTSFLSNISQSTNMSQENLLHNIYELFIQELRIFSNTTIIADWLEKLPVKKLTSIVFSSGSISTFDQVLTLQIDLLHLLSTSLNASSYTQGTSILSDYLMKIANSISSLTSSGGITQQLNNIITKLAVSVQLPPLIEPYETVMNCVKYVAANLTDHETGHLDVAIRDLFNQSNVLASGSMVPELLNLKINQLKTVATILCEVDGSSNTQSYCYVPCQYLTMLQEVANVATAGITIGQTSQTWGVSTIKSRLDIIFMGIENEINTMINSALQGSSLSNITSMLSKFTNMTNVTSATAPVTLRSIFHNSSHVEKQLRQVVNLSDSSITALMNVEIPSNKTSISDWFIILYQCSTNNSLVAEPLQVYCNLPPDKGYQMVVIFLQNVDILQLTYRMMVPSEWQTAIQALMALLNNLINTFSEMLKKLPSQEGLKNLMEIMNKFITSSNTSSRKRRSVDPLVSAQTRATIPTIPDITRYMCTGNYKALGQVLALLYASTKSSSGRNSERAKSIDQLYGIPSDNKFCRSLFTNLVNTTSGATYWMLLKPLLYGQILYAPHTKETEQIMNKTKNNLLEVESYKTTFSDLSTQIQTFLKNKEFINATGELIKVLQVSPYFKVNLPPG</sequence>
<name>A0AAV6Z6L6_ENGPU</name>
<protein>
    <submittedName>
        <fullName evidence="1">Uncharacterized protein</fullName>
    </submittedName>
</protein>
<accession>A0AAV6Z6L6</accession>
<organism evidence="1 2">
    <name type="scientific">Engystomops pustulosus</name>
    <name type="common">Tungara frog</name>
    <name type="synonym">Physalaemus pustulosus</name>
    <dbReference type="NCBI Taxonomy" id="76066"/>
    <lineage>
        <taxon>Eukaryota</taxon>
        <taxon>Metazoa</taxon>
        <taxon>Chordata</taxon>
        <taxon>Craniata</taxon>
        <taxon>Vertebrata</taxon>
        <taxon>Euteleostomi</taxon>
        <taxon>Amphibia</taxon>
        <taxon>Batrachia</taxon>
        <taxon>Anura</taxon>
        <taxon>Neobatrachia</taxon>
        <taxon>Hyloidea</taxon>
        <taxon>Leptodactylidae</taxon>
        <taxon>Leiuperinae</taxon>
        <taxon>Engystomops</taxon>
    </lineage>
</organism>
<dbReference type="EMBL" id="WNYA01004039">
    <property type="protein sequence ID" value="KAG8543029.1"/>
    <property type="molecule type" value="Genomic_DNA"/>
</dbReference>